<keyword evidence="1" id="KW-1133">Transmembrane helix</keyword>
<protein>
    <recommendedName>
        <fullName evidence="2">FtsK gamma domain-containing protein</fullName>
    </recommendedName>
</protein>
<keyword evidence="1" id="KW-0472">Membrane</keyword>
<dbReference type="Proteomes" id="UP000231157">
    <property type="component" value="Unassembled WGS sequence"/>
</dbReference>
<feature type="domain" description="FtsK gamma" evidence="2">
    <location>
        <begin position="152"/>
        <end position="217"/>
    </location>
</feature>
<dbReference type="Pfam" id="PF09397">
    <property type="entry name" value="FtsK_gamma"/>
    <property type="match status" value="2"/>
</dbReference>
<proteinExistence type="predicted"/>
<dbReference type="InterPro" id="IPR036388">
    <property type="entry name" value="WH-like_DNA-bd_sf"/>
</dbReference>
<dbReference type="PANTHER" id="PTHR22683:SF41">
    <property type="entry name" value="DNA TRANSLOCASE FTSK"/>
    <property type="match status" value="1"/>
</dbReference>
<dbReference type="SUPFAM" id="SSF46785">
    <property type="entry name" value="Winged helix' DNA-binding domain"/>
    <property type="match status" value="2"/>
</dbReference>
<feature type="domain" description="FtsK gamma" evidence="2">
    <location>
        <begin position="75"/>
        <end position="140"/>
    </location>
</feature>
<comment type="caution">
    <text evidence="3">The sequence shown here is derived from an EMBL/GenBank/DDBJ whole genome shotgun (WGS) entry which is preliminary data.</text>
</comment>
<organism evidence="3 4">
    <name type="scientific">Candidatus Harrisonbacteria bacterium CG10_big_fil_rev_8_21_14_0_10_40_38</name>
    <dbReference type="NCBI Taxonomy" id="1974583"/>
    <lineage>
        <taxon>Bacteria</taxon>
        <taxon>Candidatus Harrisoniibacteriota</taxon>
    </lineage>
</organism>
<dbReference type="Gene3D" id="1.10.10.10">
    <property type="entry name" value="Winged helix-like DNA-binding domain superfamily/Winged helix DNA-binding domain"/>
    <property type="match status" value="2"/>
</dbReference>
<accession>A0A2H0USF9</accession>
<keyword evidence="1" id="KW-0812">Transmembrane</keyword>
<reference evidence="4" key="1">
    <citation type="submission" date="2017-09" db="EMBL/GenBank/DDBJ databases">
        <title>Depth-based differentiation of microbial function through sediment-hosted aquifers and enrichment of novel symbionts in the deep terrestrial subsurface.</title>
        <authorList>
            <person name="Probst A.J."/>
            <person name="Ladd B."/>
            <person name="Jarett J.K."/>
            <person name="Geller-Mcgrath D.E."/>
            <person name="Sieber C.M.K."/>
            <person name="Emerson J.B."/>
            <person name="Anantharaman K."/>
            <person name="Thomas B.C."/>
            <person name="Malmstrom R."/>
            <person name="Stieglmeier M."/>
            <person name="Klingl A."/>
            <person name="Woyke T."/>
            <person name="Ryan C.M."/>
            <person name="Banfield J.F."/>
        </authorList>
    </citation>
    <scope>NUCLEOTIDE SEQUENCE [LARGE SCALE GENOMIC DNA]</scope>
</reference>
<evidence type="ECO:0000256" key="1">
    <source>
        <dbReference type="SAM" id="Phobius"/>
    </source>
</evidence>
<dbReference type="InterPro" id="IPR050206">
    <property type="entry name" value="FtsK/SpoIIIE/SftA"/>
</dbReference>
<evidence type="ECO:0000259" key="2">
    <source>
        <dbReference type="SMART" id="SM00843"/>
    </source>
</evidence>
<name>A0A2H0USF9_9BACT</name>
<evidence type="ECO:0000313" key="3">
    <source>
        <dbReference type="EMBL" id="PIR89321.1"/>
    </source>
</evidence>
<dbReference type="InterPro" id="IPR036390">
    <property type="entry name" value="WH_DNA-bd_sf"/>
</dbReference>
<dbReference type="PANTHER" id="PTHR22683">
    <property type="entry name" value="SPORULATION PROTEIN RELATED"/>
    <property type="match status" value="1"/>
</dbReference>
<dbReference type="SMART" id="SM00843">
    <property type="entry name" value="Ftsk_gamma"/>
    <property type="match status" value="2"/>
</dbReference>
<dbReference type="AlphaFoldDB" id="A0A2H0USF9"/>
<feature type="transmembrane region" description="Helical" evidence="1">
    <location>
        <begin position="6"/>
        <end position="25"/>
    </location>
</feature>
<evidence type="ECO:0000313" key="4">
    <source>
        <dbReference type="Proteomes" id="UP000231157"/>
    </source>
</evidence>
<dbReference type="EMBL" id="PFAZ01000001">
    <property type="protein sequence ID" value="PIR89321.1"/>
    <property type="molecule type" value="Genomic_DNA"/>
</dbReference>
<sequence length="224" mass="25746">MTETIFIISLVIISALAVATFVITLRTRKETEKIKFHNSETNDALAKLSHQHKQLYTEILTEVKKYKEDNNDIWDREIDDRYEEAKKLIYEANRVSASFLQRKLKIGYAHAAKLLDKLEEDNLIGPGDGAKPREVFISEDDLEEKPPKESPYAEDDDLYLQVRKFAIETGKISAPKLQRQFKIGYARAACLLDLLEERGIIESTNKKGMKKVLVTEDGIRETEE</sequence>
<dbReference type="InterPro" id="IPR018541">
    <property type="entry name" value="Ftsk_gamma"/>
</dbReference>
<gene>
    <name evidence="3" type="ORF">COU07_00270</name>
</gene>